<dbReference type="RefSeq" id="WP_066166229.1">
    <property type="nucleotide sequence ID" value="NZ_CP136137.1"/>
</dbReference>
<evidence type="ECO:0000313" key="1">
    <source>
        <dbReference type="EMBL" id="WYY07769.1"/>
    </source>
</evidence>
<evidence type="ECO:0000313" key="2">
    <source>
        <dbReference type="Proteomes" id="UP001479933"/>
    </source>
</evidence>
<sequence length="173" mass="17900">MPAGSGERARGRARRRVVGGLIAAAAALTGGVVTAAPASAAPYGAEYVTTLRCDSPNPWPGAPLRIRVDVYTGAPFPSDGLVGPAISLSAMNRGGTGPILEVTTLTTVRWTNRTSGRSGVVRVPTRAHSASWDAVLHPGRGRVAFTIHQKIGALAFVPMVNPQYSSCRGSVTL</sequence>
<reference evidence="1 2" key="1">
    <citation type="journal article" date="2023" name="Virus Evol.">
        <title>Computational host range prediction-The good, the bad, and the ugly.</title>
        <authorList>
            <person name="Howell A.A."/>
            <person name="Versoza C.J."/>
            <person name="Pfeifer S.P."/>
        </authorList>
    </citation>
    <scope>NUCLEOTIDE SEQUENCE [LARGE SCALE GENOMIC DNA]</scope>
    <source>
        <strain evidence="1 2">1610/1b</strain>
    </source>
</reference>
<dbReference type="PROSITE" id="PS51318">
    <property type="entry name" value="TAT"/>
    <property type="match status" value="1"/>
</dbReference>
<organism evidence="1 2">
    <name type="scientific">Gordonia hydrophobica</name>
    <dbReference type="NCBI Taxonomy" id="40516"/>
    <lineage>
        <taxon>Bacteria</taxon>
        <taxon>Bacillati</taxon>
        <taxon>Actinomycetota</taxon>
        <taxon>Actinomycetes</taxon>
        <taxon>Mycobacteriales</taxon>
        <taxon>Gordoniaceae</taxon>
        <taxon>Gordonia</taxon>
    </lineage>
</organism>
<proteinExistence type="predicted"/>
<evidence type="ECO:0008006" key="3">
    <source>
        <dbReference type="Google" id="ProtNLM"/>
    </source>
</evidence>
<keyword evidence="2" id="KW-1185">Reference proteome</keyword>
<gene>
    <name evidence="1" type="ORF">RVF87_01390</name>
</gene>
<accession>A0ABZ2U596</accession>
<dbReference type="InterPro" id="IPR006311">
    <property type="entry name" value="TAT_signal"/>
</dbReference>
<dbReference type="EMBL" id="CP136137">
    <property type="protein sequence ID" value="WYY07769.1"/>
    <property type="molecule type" value="Genomic_DNA"/>
</dbReference>
<dbReference type="Proteomes" id="UP001479933">
    <property type="component" value="Chromosome"/>
</dbReference>
<protein>
    <recommendedName>
        <fullName evidence="3">Secreted protein</fullName>
    </recommendedName>
</protein>
<name>A0ABZ2U596_9ACTN</name>